<organism evidence="1">
    <name type="scientific">marine sediment metagenome</name>
    <dbReference type="NCBI Taxonomy" id="412755"/>
    <lineage>
        <taxon>unclassified sequences</taxon>
        <taxon>metagenomes</taxon>
        <taxon>ecological metagenomes</taxon>
    </lineage>
</organism>
<dbReference type="AlphaFoldDB" id="X1F4Y7"/>
<dbReference type="EMBL" id="BARU01007059">
    <property type="protein sequence ID" value="GAH40706.1"/>
    <property type="molecule type" value="Genomic_DNA"/>
</dbReference>
<gene>
    <name evidence="1" type="ORF">S03H2_13918</name>
</gene>
<comment type="caution">
    <text evidence="1">The sequence shown here is derived from an EMBL/GenBank/DDBJ whole genome shotgun (WGS) entry which is preliminary data.</text>
</comment>
<sequence length="45" mass="5393">VQKDLELKRELDKIGWKEYIEYGNVRIQVRAGKKTLVTIERTYPD</sequence>
<protein>
    <submittedName>
        <fullName evidence="1">Uncharacterized protein</fullName>
    </submittedName>
</protein>
<accession>X1F4Y7</accession>
<reference evidence="1" key="1">
    <citation type="journal article" date="2014" name="Front. Microbiol.">
        <title>High frequency of phylogenetically diverse reductive dehalogenase-homologous genes in deep subseafloor sedimentary metagenomes.</title>
        <authorList>
            <person name="Kawai M."/>
            <person name="Futagami T."/>
            <person name="Toyoda A."/>
            <person name="Takaki Y."/>
            <person name="Nishi S."/>
            <person name="Hori S."/>
            <person name="Arai W."/>
            <person name="Tsubouchi T."/>
            <person name="Morono Y."/>
            <person name="Uchiyama I."/>
            <person name="Ito T."/>
            <person name="Fujiyama A."/>
            <person name="Inagaki F."/>
            <person name="Takami H."/>
        </authorList>
    </citation>
    <scope>NUCLEOTIDE SEQUENCE</scope>
    <source>
        <strain evidence="1">Expedition CK06-06</strain>
    </source>
</reference>
<proteinExistence type="predicted"/>
<feature type="non-terminal residue" evidence="1">
    <location>
        <position position="1"/>
    </location>
</feature>
<evidence type="ECO:0000313" key="1">
    <source>
        <dbReference type="EMBL" id="GAH40706.1"/>
    </source>
</evidence>
<name>X1F4Y7_9ZZZZ</name>